<dbReference type="Proteomes" id="UP001283361">
    <property type="component" value="Unassembled WGS sequence"/>
</dbReference>
<protein>
    <submittedName>
        <fullName evidence="1">Uncharacterized protein</fullName>
    </submittedName>
</protein>
<dbReference type="AlphaFoldDB" id="A0AAE1AN57"/>
<proteinExistence type="predicted"/>
<evidence type="ECO:0000313" key="1">
    <source>
        <dbReference type="EMBL" id="KAK3790854.1"/>
    </source>
</evidence>
<evidence type="ECO:0000313" key="2">
    <source>
        <dbReference type="Proteomes" id="UP001283361"/>
    </source>
</evidence>
<reference evidence="1" key="1">
    <citation type="journal article" date="2023" name="G3 (Bethesda)">
        <title>A reference genome for the long-term kleptoplast-retaining sea slug Elysia crispata morphotype clarki.</title>
        <authorList>
            <person name="Eastman K.E."/>
            <person name="Pendleton A.L."/>
            <person name="Shaikh M.A."/>
            <person name="Suttiyut T."/>
            <person name="Ogas R."/>
            <person name="Tomko P."/>
            <person name="Gavelis G."/>
            <person name="Widhalm J.R."/>
            <person name="Wisecaver J.H."/>
        </authorList>
    </citation>
    <scope>NUCLEOTIDE SEQUENCE</scope>
    <source>
        <strain evidence="1">ECLA1</strain>
    </source>
</reference>
<name>A0AAE1AN57_9GAST</name>
<sequence length="48" mass="4850">ASTLYAITVGVTATPGPAGGLESERVFRTAVTDVDVIDVNEAVEAVST</sequence>
<feature type="non-terminal residue" evidence="1">
    <location>
        <position position="1"/>
    </location>
</feature>
<accession>A0AAE1AN57</accession>
<gene>
    <name evidence="1" type="ORF">RRG08_061619</name>
</gene>
<organism evidence="1 2">
    <name type="scientific">Elysia crispata</name>
    <name type="common">lettuce slug</name>
    <dbReference type="NCBI Taxonomy" id="231223"/>
    <lineage>
        <taxon>Eukaryota</taxon>
        <taxon>Metazoa</taxon>
        <taxon>Spiralia</taxon>
        <taxon>Lophotrochozoa</taxon>
        <taxon>Mollusca</taxon>
        <taxon>Gastropoda</taxon>
        <taxon>Heterobranchia</taxon>
        <taxon>Euthyneura</taxon>
        <taxon>Panpulmonata</taxon>
        <taxon>Sacoglossa</taxon>
        <taxon>Placobranchoidea</taxon>
        <taxon>Plakobranchidae</taxon>
        <taxon>Elysia</taxon>
    </lineage>
</organism>
<keyword evidence="2" id="KW-1185">Reference proteome</keyword>
<comment type="caution">
    <text evidence="1">The sequence shown here is derived from an EMBL/GenBank/DDBJ whole genome shotgun (WGS) entry which is preliminary data.</text>
</comment>
<dbReference type="EMBL" id="JAWDGP010001517">
    <property type="protein sequence ID" value="KAK3790854.1"/>
    <property type="molecule type" value="Genomic_DNA"/>
</dbReference>